<keyword evidence="4 8" id="KW-0812">Transmembrane</keyword>
<dbReference type="PANTHER" id="PTHR33406">
    <property type="entry name" value="MEMBRANE PROTEIN MJ1562-RELATED"/>
    <property type="match status" value="1"/>
</dbReference>
<dbReference type="PANTHER" id="PTHR33406:SF6">
    <property type="entry name" value="MEMBRANE PROTEIN YDGH-RELATED"/>
    <property type="match status" value="1"/>
</dbReference>
<sequence>MTRVFRGLGHLVSRRPWWVLGSWVVFAIVVVATAPTVTATTDQADFLPNTYDSIKGYELIEEAFPQQQQAGATVVFDRSDGSALTEADLARIAEISQGLDLGDAFGTIAEPVPSPSAEAAIVNIGLAPGVTGQDPEDLEQVEDLREQVGSAVEGSGLNEGVTGALAQAYDQTESGQNAEAIVFVATIALIVVLLGIIFRSLLIAFMPLVLVGIVSAVAGGLISFVEKAFDLNHDPSTSVILIVVLFGIGTDYILFFLYRYREARRDGIEHRAAVARSIERAGEAIASAGGAVFVAFMTLLLSTLGIFRSIGPSLAIAVAVTAIAALTLVPASVTVLNRALFFPSRKWQDPPRGTRFAAVGASLGRHPVRYAAGSGAFLIVLSVFALQFQPSFDLGESSSAADVESAVATATMEEKGFSAGATDPTPIVLHSSDGQPLTEDVVQAFASKVAEVEGVGQVTPPVISPDNASTAMIMTILADDSASDAALSTVKDELRPAVDEAAPEGTIAYVAGTAGVFVDFQAAMNRDYSVVFPVAAAIIFLILAVLLRSLVAPWYLMLSVGLGFAATLGATVLLFQQIQGEEGLIFLLPIYIYLFVVALGTDYNILMVARLREEAREGLSPRDAAAKAVEHAGPTIAAAGVILAGTFASLMLAGNSLLTTMGFAVSFGIVIAAFVMSMFFTPALTALFGHAAWWPGHGDTAPPGDPAPPVQQDTVHAP</sequence>
<evidence type="ECO:0000313" key="10">
    <source>
        <dbReference type="EMBL" id="MCD5316597.1"/>
    </source>
</evidence>
<feature type="transmembrane region" description="Helical" evidence="8">
    <location>
        <begin position="528"/>
        <end position="547"/>
    </location>
</feature>
<keyword evidence="5 8" id="KW-1133">Transmembrane helix</keyword>
<proteinExistence type="inferred from homology"/>
<keyword evidence="11" id="KW-1185">Reference proteome</keyword>
<feature type="transmembrane region" description="Helical" evidence="8">
    <location>
        <begin position="313"/>
        <end position="336"/>
    </location>
</feature>
<feature type="transmembrane region" description="Helical" evidence="8">
    <location>
        <begin position="237"/>
        <end position="260"/>
    </location>
</feature>
<feature type="domain" description="SSD" evidence="9">
    <location>
        <begin position="557"/>
        <end position="686"/>
    </location>
</feature>
<feature type="region of interest" description="Disordered" evidence="7">
    <location>
        <begin position="699"/>
        <end position="718"/>
    </location>
</feature>
<evidence type="ECO:0000256" key="4">
    <source>
        <dbReference type="ARBA" id="ARBA00022692"/>
    </source>
</evidence>
<dbReference type="Gene3D" id="1.20.1640.10">
    <property type="entry name" value="Multidrug efflux transporter AcrB transmembrane domain"/>
    <property type="match status" value="2"/>
</dbReference>
<feature type="transmembrane region" description="Helical" evidence="8">
    <location>
        <begin position="590"/>
        <end position="611"/>
    </location>
</feature>
<feature type="transmembrane region" description="Helical" evidence="8">
    <location>
        <begin position="281"/>
        <end position="307"/>
    </location>
</feature>
<evidence type="ECO:0000256" key="2">
    <source>
        <dbReference type="ARBA" id="ARBA00010157"/>
    </source>
</evidence>
<feature type="domain" description="SSD" evidence="9">
    <location>
        <begin position="203"/>
        <end position="335"/>
    </location>
</feature>
<protein>
    <submittedName>
        <fullName evidence="10">MMPL family transporter</fullName>
    </submittedName>
</protein>
<evidence type="ECO:0000256" key="8">
    <source>
        <dbReference type="SAM" id="Phobius"/>
    </source>
</evidence>
<dbReference type="InterPro" id="IPR000731">
    <property type="entry name" value="SSD"/>
</dbReference>
<name>A0A9X1NKA2_9ACTN</name>
<feature type="transmembrane region" description="Helical" evidence="8">
    <location>
        <begin position="180"/>
        <end position="198"/>
    </location>
</feature>
<reference evidence="10" key="1">
    <citation type="submission" date="2021-11" db="EMBL/GenBank/DDBJ databases">
        <title>Streptomyces corallinus and Kineosporia corallina sp. nov., two new coral-derived marine actinobacteria.</title>
        <authorList>
            <person name="Buangrab K."/>
            <person name="Sutthacheep M."/>
            <person name="Yeemin T."/>
            <person name="Harunari E."/>
            <person name="Igarashi Y."/>
            <person name="Sripreechasak P."/>
            <person name="Kanchanasin P."/>
            <person name="Tanasupawat S."/>
            <person name="Phongsopitanun W."/>
        </authorList>
    </citation>
    <scope>NUCLEOTIDE SEQUENCE</scope>
    <source>
        <strain evidence="10">JCM 31032</strain>
    </source>
</reference>
<feature type="transmembrane region" description="Helical" evidence="8">
    <location>
        <begin position="632"/>
        <end position="652"/>
    </location>
</feature>
<keyword evidence="3" id="KW-1003">Cell membrane</keyword>
<dbReference type="SUPFAM" id="SSF82866">
    <property type="entry name" value="Multidrug efflux transporter AcrB transmembrane domain"/>
    <property type="match status" value="2"/>
</dbReference>
<evidence type="ECO:0000256" key="1">
    <source>
        <dbReference type="ARBA" id="ARBA00004651"/>
    </source>
</evidence>
<dbReference type="EMBL" id="JAJOMB010000031">
    <property type="protein sequence ID" value="MCD5316597.1"/>
    <property type="molecule type" value="Genomic_DNA"/>
</dbReference>
<evidence type="ECO:0000259" key="9">
    <source>
        <dbReference type="PROSITE" id="PS50156"/>
    </source>
</evidence>
<accession>A0A9X1NKA2</accession>
<evidence type="ECO:0000313" key="11">
    <source>
        <dbReference type="Proteomes" id="UP001138997"/>
    </source>
</evidence>
<keyword evidence="6 8" id="KW-0472">Membrane</keyword>
<evidence type="ECO:0000256" key="5">
    <source>
        <dbReference type="ARBA" id="ARBA00022989"/>
    </source>
</evidence>
<comment type="subcellular location">
    <subcellularLocation>
        <location evidence="1">Cell membrane</location>
        <topology evidence="1">Multi-pass membrane protein</topology>
    </subcellularLocation>
</comment>
<feature type="transmembrane region" description="Helical" evidence="8">
    <location>
        <begin position="205"/>
        <end position="225"/>
    </location>
</feature>
<dbReference type="InterPro" id="IPR050545">
    <property type="entry name" value="Mycobact_MmpL"/>
</dbReference>
<evidence type="ECO:0000256" key="3">
    <source>
        <dbReference type="ARBA" id="ARBA00022475"/>
    </source>
</evidence>
<dbReference type="RefSeq" id="WP_231449448.1">
    <property type="nucleotide sequence ID" value="NZ_JAJOMB010000031.1"/>
</dbReference>
<feature type="transmembrane region" description="Helical" evidence="8">
    <location>
        <begin position="554"/>
        <end position="578"/>
    </location>
</feature>
<organism evidence="10 11">
    <name type="scientific">Kineosporia babensis</name>
    <dbReference type="NCBI Taxonomy" id="499548"/>
    <lineage>
        <taxon>Bacteria</taxon>
        <taxon>Bacillati</taxon>
        <taxon>Actinomycetota</taxon>
        <taxon>Actinomycetes</taxon>
        <taxon>Kineosporiales</taxon>
        <taxon>Kineosporiaceae</taxon>
        <taxon>Kineosporia</taxon>
    </lineage>
</organism>
<comment type="similarity">
    <text evidence="2">Belongs to the resistance-nodulation-cell division (RND) (TC 2.A.6) family. MmpL subfamily.</text>
</comment>
<dbReference type="InterPro" id="IPR004869">
    <property type="entry name" value="MMPL_dom"/>
</dbReference>
<gene>
    <name evidence="10" type="ORF">LR394_37435</name>
</gene>
<feature type="transmembrane region" description="Helical" evidence="8">
    <location>
        <begin position="658"/>
        <end position="680"/>
    </location>
</feature>
<dbReference type="GO" id="GO:0005886">
    <property type="term" value="C:plasma membrane"/>
    <property type="evidence" value="ECO:0007669"/>
    <property type="project" value="UniProtKB-SubCell"/>
</dbReference>
<comment type="caution">
    <text evidence="10">The sequence shown here is derived from an EMBL/GenBank/DDBJ whole genome shotgun (WGS) entry which is preliminary data.</text>
</comment>
<dbReference type="AlphaFoldDB" id="A0A9X1NKA2"/>
<dbReference type="PROSITE" id="PS50156">
    <property type="entry name" value="SSD"/>
    <property type="match status" value="2"/>
</dbReference>
<dbReference type="Proteomes" id="UP001138997">
    <property type="component" value="Unassembled WGS sequence"/>
</dbReference>
<evidence type="ECO:0000256" key="7">
    <source>
        <dbReference type="SAM" id="MobiDB-lite"/>
    </source>
</evidence>
<dbReference type="Pfam" id="PF03176">
    <property type="entry name" value="MMPL"/>
    <property type="match status" value="2"/>
</dbReference>
<evidence type="ECO:0000256" key="6">
    <source>
        <dbReference type="ARBA" id="ARBA00023136"/>
    </source>
</evidence>